<keyword evidence="2" id="KW-0812">Transmembrane</keyword>
<reference evidence="4" key="2">
    <citation type="submission" date="2020-10" db="UniProtKB">
        <authorList>
            <consortium name="WormBaseParasite"/>
        </authorList>
    </citation>
    <scope>IDENTIFICATION</scope>
</reference>
<keyword evidence="3" id="KW-1185">Reference proteome</keyword>
<accession>A0A7E4ZUT3</accession>
<dbReference type="WBParaSite" id="Pan_g18800.t1">
    <property type="protein sequence ID" value="Pan_g18800.t1"/>
    <property type="gene ID" value="Pan_g18800"/>
</dbReference>
<proteinExistence type="predicted"/>
<keyword evidence="2" id="KW-1133">Transmembrane helix</keyword>
<reference evidence="3" key="1">
    <citation type="journal article" date="2013" name="Genetics">
        <title>The draft genome and transcriptome of Panagrellus redivivus are shaped by the harsh demands of a free-living lifestyle.</title>
        <authorList>
            <person name="Srinivasan J."/>
            <person name="Dillman A.R."/>
            <person name="Macchietto M.G."/>
            <person name="Heikkinen L."/>
            <person name="Lakso M."/>
            <person name="Fracchia K.M."/>
            <person name="Antoshechkin I."/>
            <person name="Mortazavi A."/>
            <person name="Wong G."/>
            <person name="Sternberg P.W."/>
        </authorList>
    </citation>
    <scope>NUCLEOTIDE SEQUENCE [LARGE SCALE GENOMIC DNA]</scope>
    <source>
        <strain evidence="3">MT8872</strain>
    </source>
</reference>
<evidence type="ECO:0000256" key="2">
    <source>
        <dbReference type="SAM" id="Phobius"/>
    </source>
</evidence>
<sequence length="132" mass="14747">MDYVYGASCEVTIIEAVSVIVVIIIILMAFACTDDNVNLIRQIVVKYSARRRNVRFESGPLPRFIRTNARPTMPPPPTILNVDSLPSMNHESRMPGSPEIRIVERVVIQERSEAPPSYNAAVASADPPKYHK</sequence>
<evidence type="ECO:0000256" key="1">
    <source>
        <dbReference type="SAM" id="MobiDB-lite"/>
    </source>
</evidence>
<name>A0A7E4ZUT3_PANRE</name>
<evidence type="ECO:0000313" key="4">
    <source>
        <dbReference type="WBParaSite" id="Pan_g18800.t1"/>
    </source>
</evidence>
<feature type="transmembrane region" description="Helical" evidence="2">
    <location>
        <begin position="12"/>
        <end position="32"/>
    </location>
</feature>
<evidence type="ECO:0000313" key="3">
    <source>
        <dbReference type="Proteomes" id="UP000492821"/>
    </source>
</evidence>
<organism evidence="3 4">
    <name type="scientific">Panagrellus redivivus</name>
    <name type="common">Microworm</name>
    <dbReference type="NCBI Taxonomy" id="6233"/>
    <lineage>
        <taxon>Eukaryota</taxon>
        <taxon>Metazoa</taxon>
        <taxon>Ecdysozoa</taxon>
        <taxon>Nematoda</taxon>
        <taxon>Chromadorea</taxon>
        <taxon>Rhabditida</taxon>
        <taxon>Tylenchina</taxon>
        <taxon>Panagrolaimomorpha</taxon>
        <taxon>Panagrolaimoidea</taxon>
        <taxon>Panagrolaimidae</taxon>
        <taxon>Panagrellus</taxon>
    </lineage>
</organism>
<feature type="region of interest" description="Disordered" evidence="1">
    <location>
        <begin position="66"/>
        <end position="95"/>
    </location>
</feature>
<protein>
    <submittedName>
        <fullName evidence="4">Uncharacterized protein</fullName>
    </submittedName>
</protein>
<dbReference type="Proteomes" id="UP000492821">
    <property type="component" value="Unassembled WGS sequence"/>
</dbReference>
<keyword evidence="2" id="KW-0472">Membrane</keyword>
<dbReference type="AlphaFoldDB" id="A0A7E4ZUT3"/>